<dbReference type="EMBL" id="CP063073">
    <property type="protein sequence ID" value="QOQ77590.1"/>
    <property type="molecule type" value="Genomic_DNA"/>
</dbReference>
<protein>
    <submittedName>
        <fullName evidence="3">Uncharacterized protein</fullName>
    </submittedName>
</protein>
<dbReference type="RefSeq" id="WP_197628608.1">
    <property type="nucleotide sequence ID" value="NZ_CP063073.1"/>
</dbReference>
<evidence type="ECO:0000256" key="1">
    <source>
        <dbReference type="SAM" id="Coils"/>
    </source>
</evidence>
<accession>A0A7M1KQZ3</accession>
<gene>
    <name evidence="3" type="ORF">IMF22_11385</name>
</gene>
<proteinExistence type="predicted"/>
<organism evidence="3 4">
    <name type="scientific">Pseudomonas poae</name>
    <dbReference type="NCBI Taxonomy" id="200451"/>
    <lineage>
        <taxon>Bacteria</taxon>
        <taxon>Pseudomonadati</taxon>
        <taxon>Pseudomonadota</taxon>
        <taxon>Gammaproteobacteria</taxon>
        <taxon>Pseudomonadales</taxon>
        <taxon>Pseudomonadaceae</taxon>
        <taxon>Pseudomonas</taxon>
    </lineage>
</organism>
<feature type="compositionally biased region" description="Polar residues" evidence="2">
    <location>
        <begin position="1441"/>
        <end position="1454"/>
    </location>
</feature>
<evidence type="ECO:0000313" key="3">
    <source>
        <dbReference type="EMBL" id="QOQ77590.1"/>
    </source>
</evidence>
<keyword evidence="1" id="KW-0175">Coiled coil</keyword>
<sequence length="1714" mass="192220">MRQQFSERPTLRSVVSELLRETLRNSTGNEDIDISHLVLSEPDPDNPTRNTQTPLVELALDYLVKGTALDFTGDRTLVDTRSRQTQGATVSTVNTLPIDLRALEQAVRHLTTQLQPAFISSVVSYWNSPAQAAPAKGQEATAPAISRRQWFSDILRDNLRITGLKHPGLDDVQRDTLDQVVRYPDQSVRPESEGATKASVFTLNTGLKHDPDSWGAYTDELLIVRTVGNRQVVMLYTPNGDITPYDSLQDFQRAWEQRLDQQFPLDQLKFGLEEPRGSIFDTQADNLLHDSLRKLSTLATPDRGQGTHDLAGQFSRASDPTAGFVTATRADPQVLEQTQKRLPQWLLHANDRDRYAYRTLGLQLASTLQRNQGRSYDHGIPDITQFAQQQLDAKLPKGYAAQDVSVVFKVAVGDLGSGYIERVPMSLTKMALENLAGLPKGEMEVYHNGRRVPELESGDRLKKLVQEVDIGKNYPELIKRTLVGKGQDTQERRSLFADQLAVELPLQALELALQKDSGFSARSYRYVEAIVSPGAGKKRADGQEIVIRPLAFRRTPNAQPDVVDNMFLIEPKDTTVGPHILYRPLTDTPLLEFPTRAALMEAIAQPGTLQTTVLAWLRDQKTRDVYAHNGFREPHVHQFFQGDEFRTYEAPRPATLATAGYDTADSLLEGLHDGKLMDHLYDANAHSLTSLAEEQSVSNSESRWASLKEGGFLVLNAVLPALRTPGMALGAMLQLDAIQNDLETLDDDKKQDKSAAVVDLLLNMMFALSPLSTHEAPQSLGEDRYVADRLPNTVENAPNTADTAPVRRVPDDINHALQFPNLHPRTRLVDLINSFEVPQPPHPGLPIAKGRLAGLYRIDGKLHAKANEKWYRVGADLDQVFLLDDNDKCRTGPFLKPTVDGSWEFKAVERLNGGQRTSADDTDIQTRYETLKTDITALDKKLEFSKSLLSKTLDTYIKNRAQLLARWQAVDPSVPESDAHTRYQEQLKLTTTSRTQLNRMLETHRSNLKLSGDLKRSAVDILTPKKSTEKSSFFQAQRSELFLKLFEEQQALQQVYKTLAGESQHASDGEPLVRIIQNVKEANSSGYQKFVATLGNTVDQNEQMIRYLGERSALLDEWANDSPIGREHAKSMVERLNAEKALLILDANTMDKIALAKDTLNRAQQAFASDPTNDQLRADKDDAELRALKLTSELKITQLNAELAINKANIKLRKGQQKALIELGDRSTALAVLMVKAKLTLEQCDTRLQLGDARRALSNDPANTRLKDDIRLTQKKLEEIKQQLAMPDVIDELASDRKYTRVDQDKIPATTHNEALNLKLNTLGSLRELSLNKANQATYPPAELAIGTRISQRPLAPIVKLHWELLNETDVSEAKRRSQLTQLIDTYESLLEDCRQLQASHSVIIRPKYNDLLIKRLEELLDHAQQQQDILNQAERDSALNLASSSGHSQNRQSPIERKPPDSATRTPSPTEVQKEEAAEPAVNIPPPVQPAARKPSLKALKAQAQALIKQWEQQERLVLHEKKKLKQPDALQKIKPLDWDHMLREPASNLLELANKTEATHGDDPACAQLVEQWRTRAEAMRKSTCEHVRDAYVLQAPSAANVAYLFDQRLVTLEPVGRVFPTRAGDVFTEYVVRDSREPHDVLWYAHFHYATEEDALTRPASHTFAHLKLPSQQKLTQKDLNMAAGKNTLPDKIEDARIRAPLDEIYLNAKP</sequence>
<dbReference type="Proteomes" id="UP000594923">
    <property type="component" value="Chromosome"/>
</dbReference>
<evidence type="ECO:0000313" key="4">
    <source>
        <dbReference type="Proteomes" id="UP000594923"/>
    </source>
</evidence>
<feature type="coiled-coil region" evidence="1">
    <location>
        <begin position="1380"/>
        <end position="1437"/>
    </location>
</feature>
<evidence type="ECO:0000256" key="2">
    <source>
        <dbReference type="SAM" id="MobiDB-lite"/>
    </source>
</evidence>
<name>A0A7M1KQZ3_9PSED</name>
<feature type="region of interest" description="Disordered" evidence="2">
    <location>
        <begin position="1440"/>
        <end position="1498"/>
    </location>
</feature>
<reference evidence="3 4" key="1">
    <citation type="submission" date="2020-10" db="EMBL/GenBank/DDBJ databases">
        <title>High quality whole genome sequence of Pseudomonas poae PMA22.</title>
        <authorList>
            <person name="Hernandez J.G."/>
            <person name="Rodriguez P."/>
            <person name="Cuevas C."/>
            <person name="de la Calle F."/>
            <person name="Galan B."/>
            <person name="Garcia J.L."/>
        </authorList>
    </citation>
    <scope>NUCLEOTIDE SEQUENCE [LARGE SCALE GENOMIC DNA]</scope>
    <source>
        <strain evidence="3 4">PMA22</strain>
    </source>
</reference>